<protein>
    <submittedName>
        <fullName evidence="1">Uncharacterized protein</fullName>
    </submittedName>
</protein>
<organism evidence="1 2">
    <name type="scientific">Acinetobacter proteolyticus</name>
    <dbReference type="NCBI Taxonomy" id="1776741"/>
    <lineage>
        <taxon>Bacteria</taxon>
        <taxon>Pseudomonadati</taxon>
        <taxon>Pseudomonadota</taxon>
        <taxon>Gammaproteobacteria</taxon>
        <taxon>Moraxellales</taxon>
        <taxon>Moraxellaceae</taxon>
        <taxon>Acinetobacter</taxon>
    </lineage>
</organism>
<dbReference type="Proteomes" id="UP000013034">
    <property type="component" value="Unassembled WGS sequence"/>
</dbReference>
<dbReference type="EMBL" id="APOI01000002">
    <property type="protein sequence ID" value="ENU25290.1"/>
    <property type="molecule type" value="Genomic_DNA"/>
</dbReference>
<evidence type="ECO:0000313" key="1">
    <source>
        <dbReference type="EMBL" id="ENU25290.1"/>
    </source>
</evidence>
<accession>A0ABP2TSC7</accession>
<comment type="caution">
    <text evidence="1">The sequence shown here is derived from an EMBL/GenBank/DDBJ whole genome shotgun (WGS) entry which is preliminary data.</text>
</comment>
<reference evidence="1 2" key="1">
    <citation type="submission" date="2013-02" db="EMBL/GenBank/DDBJ databases">
        <title>The Genome Sequence of Acinetobacter sp. NIPH 809.</title>
        <authorList>
            <consortium name="The Broad Institute Genome Sequencing Platform"/>
            <consortium name="The Broad Institute Genome Sequencing Center for Infectious Disease"/>
            <person name="Cerqueira G."/>
            <person name="Feldgarden M."/>
            <person name="Courvalin P."/>
            <person name="Perichon B."/>
            <person name="Grillot-Courvalin C."/>
            <person name="Clermont D."/>
            <person name="Rocha E."/>
            <person name="Yoon E.-J."/>
            <person name="Nemec A."/>
            <person name="Walker B."/>
            <person name="Young S.K."/>
            <person name="Zeng Q."/>
            <person name="Gargeya S."/>
            <person name="Fitzgerald M."/>
            <person name="Haas B."/>
            <person name="Abouelleil A."/>
            <person name="Alvarado L."/>
            <person name="Arachchi H.M."/>
            <person name="Berlin A.M."/>
            <person name="Chapman S.B."/>
            <person name="Dewar J."/>
            <person name="Goldberg J."/>
            <person name="Griggs A."/>
            <person name="Gujja S."/>
            <person name="Hansen M."/>
            <person name="Howarth C."/>
            <person name="Imamovic A."/>
            <person name="Larimer J."/>
            <person name="McCowan C."/>
            <person name="Murphy C."/>
            <person name="Neiman D."/>
            <person name="Pearson M."/>
            <person name="Priest M."/>
            <person name="Roberts A."/>
            <person name="Saif S."/>
            <person name="Shea T."/>
            <person name="Sisk P."/>
            <person name="Sykes S."/>
            <person name="Wortman J."/>
            <person name="Nusbaum C."/>
            <person name="Birren B."/>
        </authorList>
    </citation>
    <scope>NUCLEOTIDE SEQUENCE [LARGE SCALE GENOMIC DNA]</scope>
    <source>
        <strain evidence="1 2">NIPH 809</strain>
    </source>
</reference>
<keyword evidence="2" id="KW-1185">Reference proteome</keyword>
<gene>
    <name evidence="1" type="ORF">F993_00064</name>
</gene>
<sequence length="397" mass="45436">MTSGKKKAPHSDIIAFNELLTKQQRVANQKLCIWNESKNDLCGSIIKAHSIQRRKMEVHISESGMVYTLKMQLSNDNPSDLPHSSFIKEGIGSFSVFKGFCGNHDKKIFATIEDESFTATEHQMTTYAYRAAAKELHTKLESNIKIQLNIDTAKAKIEAMGIPDQPLPLHIKMTMPAIRSGIMNVPAYLIKPWLAQDDLDNLRFKAENDKLTAQELRAVCDHIQHSWEDTDILTLEHSYFSFDTEYPVVCCSTFIPYFDFEGRQIITTEQTVNLTQQLKDDFTDFPNVFFNLFPEGGKTHVIFSYFKNNQAFKDSIHKLLSYEDQKIKLLLSSFLINYVENAAYKISYIDQMFSESERKAINDIFMSNILNPGSYSTTPINLFKRITPKVDVAETES</sequence>
<evidence type="ECO:0000313" key="2">
    <source>
        <dbReference type="Proteomes" id="UP000013034"/>
    </source>
</evidence>
<proteinExistence type="predicted"/>
<name>A0ABP2TSC7_9GAMM</name>
<dbReference type="RefSeq" id="WP_004651989.1">
    <property type="nucleotide sequence ID" value="NZ_KB849177.1"/>
</dbReference>